<organism evidence="4 5">
    <name type="scientific">Alkalibacterium putridalgicola</name>
    <dbReference type="NCBI Taxonomy" id="426703"/>
    <lineage>
        <taxon>Bacteria</taxon>
        <taxon>Bacillati</taxon>
        <taxon>Bacillota</taxon>
        <taxon>Bacilli</taxon>
        <taxon>Lactobacillales</taxon>
        <taxon>Carnobacteriaceae</taxon>
        <taxon>Alkalibacterium</taxon>
    </lineage>
</organism>
<dbReference type="InterPro" id="IPR047650">
    <property type="entry name" value="Transpos_IS110"/>
</dbReference>
<sequence>MINVGIDVSQKKHDVCIIDSNGTILKEHLTIDNTRKGFNTLCSVILNQDEGSIKSNVRIALEDTGHYSLNLLTFLRNEGYTVFTYNPILIKEFAKSTTLRKTKTDKKDAKLIVRKLMSDNQVEKFTADKKMTDLKFLTRNRTRLSHYQSEGKIQYVRLVDLVFPELSVYVTSLHHSYVYSLLKNYPSAKAIGNSHLSTLTSTLASASQGKIGKEKAQEIRNLAKDSIGQVSKILELEMTQTIEIIEFYNKKIKKVDKEINSLMNDIASPITSIPGISNRLGSVIISEIRNINNFKTPAQLLAFAGMEPSVHQSGNHDGKGKMVKRGSSSLRWALHQAARLVAIHSPLFKLYLHKKLAEGKHYNVALTHVAKKLVRIIFHLLKYNVPYIEKTLA</sequence>
<accession>A0A1H7UTM6</accession>
<dbReference type="RefSeq" id="WP_091488570.1">
    <property type="nucleotide sequence ID" value="NZ_BJUX01000004.1"/>
</dbReference>
<evidence type="ECO:0000259" key="2">
    <source>
        <dbReference type="Pfam" id="PF02371"/>
    </source>
</evidence>
<keyword evidence="6" id="KW-1185">Reference proteome</keyword>
<dbReference type="GO" id="GO:0004803">
    <property type="term" value="F:transposase activity"/>
    <property type="evidence" value="ECO:0007669"/>
    <property type="project" value="InterPro"/>
</dbReference>
<dbReference type="OrthoDB" id="9790935at2"/>
<dbReference type="InterPro" id="IPR002525">
    <property type="entry name" value="Transp_IS110-like_N"/>
</dbReference>
<dbReference type="NCBIfam" id="NF033542">
    <property type="entry name" value="transpos_IS110"/>
    <property type="match status" value="1"/>
</dbReference>
<evidence type="ECO:0000259" key="1">
    <source>
        <dbReference type="Pfam" id="PF01548"/>
    </source>
</evidence>
<dbReference type="AlphaFoldDB" id="A0A1H7UTM6"/>
<dbReference type="InterPro" id="IPR003346">
    <property type="entry name" value="Transposase_20"/>
</dbReference>
<dbReference type="GO" id="GO:0003677">
    <property type="term" value="F:DNA binding"/>
    <property type="evidence" value="ECO:0007669"/>
    <property type="project" value="InterPro"/>
</dbReference>
<evidence type="ECO:0000313" key="6">
    <source>
        <dbReference type="Proteomes" id="UP000321425"/>
    </source>
</evidence>
<protein>
    <submittedName>
        <fullName evidence="3 4">Transposase</fullName>
    </submittedName>
</protein>
<dbReference type="Pfam" id="PF02371">
    <property type="entry name" value="Transposase_20"/>
    <property type="match status" value="1"/>
</dbReference>
<name>A0A1H7UTM6_9LACT</name>
<gene>
    <name evidence="3" type="ORF">APU01nite_05260</name>
    <name evidence="4" type="ORF">SAMN04488100_11951</name>
</gene>
<dbReference type="GO" id="GO:0006313">
    <property type="term" value="P:DNA transposition"/>
    <property type="evidence" value="ECO:0007669"/>
    <property type="project" value="InterPro"/>
</dbReference>
<dbReference type="Pfam" id="PF01548">
    <property type="entry name" value="DEDD_Tnp_IS110"/>
    <property type="match status" value="1"/>
</dbReference>
<proteinExistence type="predicted"/>
<evidence type="ECO:0000313" key="3">
    <source>
        <dbReference type="EMBL" id="GEK88487.1"/>
    </source>
</evidence>
<dbReference type="EMBL" id="BJUX01000004">
    <property type="protein sequence ID" value="GEK88487.1"/>
    <property type="molecule type" value="Genomic_DNA"/>
</dbReference>
<feature type="domain" description="Transposase IS110-like N-terminal" evidence="1">
    <location>
        <begin position="4"/>
        <end position="164"/>
    </location>
</feature>
<feature type="domain" description="Transposase IS116/IS110/IS902 C-terminal" evidence="2">
    <location>
        <begin position="269"/>
        <end position="351"/>
    </location>
</feature>
<evidence type="ECO:0000313" key="5">
    <source>
        <dbReference type="Proteomes" id="UP000198548"/>
    </source>
</evidence>
<dbReference type="Proteomes" id="UP000321425">
    <property type="component" value="Unassembled WGS sequence"/>
</dbReference>
<dbReference type="EMBL" id="FOBL01000019">
    <property type="protein sequence ID" value="SEM00109.1"/>
    <property type="molecule type" value="Genomic_DNA"/>
</dbReference>
<reference evidence="3 6" key="2">
    <citation type="submission" date="2019-07" db="EMBL/GenBank/DDBJ databases">
        <title>Whole genome shotgun sequence of Alkalibacterium putridalgicola NBRC 103243.</title>
        <authorList>
            <person name="Hosoyama A."/>
            <person name="Uohara A."/>
            <person name="Ohji S."/>
            <person name="Ichikawa N."/>
        </authorList>
    </citation>
    <scope>NUCLEOTIDE SEQUENCE [LARGE SCALE GENOMIC DNA]</scope>
    <source>
        <strain evidence="3 6">NBRC 103243</strain>
    </source>
</reference>
<evidence type="ECO:0000313" key="4">
    <source>
        <dbReference type="EMBL" id="SEM00109.1"/>
    </source>
</evidence>
<reference evidence="4 5" key="1">
    <citation type="submission" date="2016-10" db="EMBL/GenBank/DDBJ databases">
        <authorList>
            <person name="de Groot N.N."/>
        </authorList>
    </citation>
    <scope>NUCLEOTIDE SEQUENCE [LARGE SCALE GENOMIC DNA]</scope>
    <source>
        <strain evidence="4 5">DSM 19182</strain>
    </source>
</reference>
<dbReference type="Proteomes" id="UP000198548">
    <property type="component" value="Unassembled WGS sequence"/>
</dbReference>
<dbReference type="PANTHER" id="PTHR33055">
    <property type="entry name" value="TRANSPOSASE FOR INSERTION SEQUENCE ELEMENT IS1111A"/>
    <property type="match status" value="1"/>
</dbReference>
<dbReference type="PANTHER" id="PTHR33055:SF15">
    <property type="entry name" value="TRANSPOSASE-RELATED"/>
    <property type="match status" value="1"/>
</dbReference>